<dbReference type="InterPro" id="IPR011711">
    <property type="entry name" value="GntR_C"/>
</dbReference>
<evidence type="ECO:0000256" key="2">
    <source>
        <dbReference type="ARBA" id="ARBA00023125"/>
    </source>
</evidence>
<dbReference type="InterPro" id="IPR000524">
    <property type="entry name" value="Tscrpt_reg_HTH_GntR"/>
</dbReference>
<evidence type="ECO:0000256" key="3">
    <source>
        <dbReference type="ARBA" id="ARBA00023163"/>
    </source>
</evidence>
<dbReference type="SUPFAM" id="SSF48008">
    <property type="entry name" value="GntR ligand-binding domain-like"/>
    <property type="match status" value="1"/>
</dbReference>
<proteinExistence type="predicted"/>
<dbReference type="GO" id="GO:0003700">
    <property type="term" value="F:DNA-binding transcription factor activity"/>
    <property type="evidence" value="ECO:0007669"/>
    <property type="project" value="InterPro"/>
</dbReference>
<evidence type="ECO:0000313" key="6">
    <source>
        <dbReference type="Proteomes" id="UP000234342"/>
    </source>
</evidence>
<organism evidence="5 6">
    <name type="scientific">Brevibacterium antiquum</name>
    <dbReference type="NCBI Taxonomy" id="234835"/>
    <lineage>
        <taxon>Bacteria</taxon>
        <taxon>Bacillati</taxon>
        <taxon>Actinomycetota</taxon>
        <taxon>Actinomycetes</taxon>
        <taxon>Micrococcales</taxon>
        <taxon>Brevibacteriaceae</taxon>
        <taxon>Brevibacterium</taxon>
    </lineage>
</organism>
<dbReference type="PRINTS" id="PR00035">
    <property type="entry name" value="HTHGNTR"/>
</dbReference>
<keyword evidence="1" id="KW-0805">Transcription regulation</keyword>
<dbReference type="GO" id="GO:0003677">
    <property type="term" value="F:DNA binding"/>
    <property type="evidence" value="ECO:0007669"/>
    <property type="project" value="UniProtKB-KW"/>
</dbReference>
<dbReference type="CDD" id="cd07377">
    <property type="entry name" value="WHTH_GntR"/>
    <property type="match status" value="1"/>
</dbReference>
<dbReference type="InterPro" id="IPR036390">
    <property type="entry name" value="WH_DNA-bd_sf"/>
</dbReference>
<dbReference type="EMBL" id="FXZE01000003">
    <property type="protein sequence ID" value="SMX74356.1"/>
    <property type="molecule type" value="Genomic_DNA"/>
</dbReference>
<dbReference type="Gene3D" id="1.10.10.10">
    <property type="entry name" value="Winged helix-like DNA-binding domain superfamily/Winged helix DNA-binding domain"/>
    <property type="match status" value="1"/>
</dbReference>
<dbReference type="SUPFAM" id="SSF46785">
    <property type="entry name" value="Winged helix' DNA-binding domain"/>
    <property type="match status" value="1"/>
</dbReference>
<evidence type="ECO:0000313" key="5">
    <source>
        <dbReference type="EMBL" id="SMX74356.1"/>
    </source>
</evidence>
<dbReference type="Proteomes" id="UP000234342">
    <property type="component" value="Unassembled WGS sequence"/>
</dbReference>
<evidence type="ECO:0000259" key="4">
    <source>
        <dbReference type="PROSITE" id="PS50949"/>
    </source>
</evidence>
<dbReference type="AlphaFoldDB" id="A0A2H1IGX1"/>
<dbReference type="PROSITE" id="PS50949">
    <property type="entry name" value="HTH_GNTR"/>
    <property type="match status" value="1"/>
</dbReference>
<dbReference type="Pfam" id="PF00392">
    <property type="entry name" value="GntR"/>
    <property type="match status" value="1"/>
</dbReference>
<name>A0A2H1IGX1_9MICO</name>
<dbReference type="Pfam" id="PF07729">
    <property type="entry name" value="FCD"/>
    <property type="match status" value="1"/>
</dbReference>
<dbReference type="PANTHER" id="PTHR43537:SF24">
    <property type="entry name" value="GLUCONATE OPERON TRANSCRIPTIONAL REPRESSOR"/>
    <property type="match status" value="1"/>
</dbReference>
<accession>A0A2H1IGX1</accession>
<sequence length="277" mass="29657">MSVSGGADEPRRNVAKALGDNVSQTPQAQFTALRAIAPARSGNIFEETIECLLQIVRLGIIPPGQRFPPERELAEQLGVSRATLREAISELQTAGWVNVRRGRGGGTFVSRTPATGAVQGAASGGGWGSPAADDAGFSVVEVEDTLTWRRVIEMGIAEVAAGQDLTAAQRGQLVAAMETSRQSSMAEYRRLDSQLHLTWAQVTGSPSLVRSMVESRTRANKLLERIPMIEPNLAHSHEQHQRIHTAILVGDPLGARTAMAEHLDGTASLLRGFLAEP</sequence>
<gene>
    <name evidence="5" type="ORF">BANT10_00863</name>
</gene>
<reference evidence="6" key="1">
    <citation type="submission" date="2017-03" db="EMBL/GenBank/DDBJ databases">
        <authorList>
            <person name="Monnet C."/>
        </authorList>
    </citation>
    <scope>NUCLEOTIDE SEQUENCE [LARGE SCALE GENOMIC DNA]</scope>
    <source>
        <strain evidence="6">P10</strain>
    </source>
</reference>
<dbReference type="PANTHER" id="PTHR43537">
    <property type="entry name" value="TRANSCRIPTIONAL REGULATOR, GNTR FAMILY"/>
    <property type="match status" value="1"/>
</dbReference>
<feature type="domain" description="HTH gntR-type" evidence="4">
    <location>
        <begin position="42"/>
        <end position="112"/>
    </location>
</feature>
<dbReference type="SMART" id="SM00345">
    <property type="entry name" value="HTH_GNTR"/>
    <property type="match status" value="1"/>
</dbReference>
<keyword evidence="3" id="KW-0804">Transcription</keyword>
<dbReference type="Gene3D" id="1.20.120.530">
    <property type="entry name" value="GntR ligand-binding domain-like"/>
    <property type="match status" value="1"/>
</dbReference>
<evidence type="ECO:0000256" key="1">
    <source>
        <dbReference type="ARBA" id="ARBA00023015"/>
    </source>
</evidence>
<dbReference type="InterPro" id="IPR008920">
    <property type="entry name" value="TF_FadR/GntR_C"/>
</dbReference>
<dbReference type="SMART" id="SM00895">
    <property type="entry name" value="FCD"/>
    <property type="match status" value="1"/>
</dbReference>
<dbReference type="InterPro" id="IPR036388">
    <property type="entry name" value="WH-like_DNA-bd_sf"/>
</dbReference>
<protein>
    <submittedName>
        <fullName evidence="5">Transcriptional regulator, GntR family</fullName>
    </submittedName>
</protein>
<keyword evidence="2" id="KW-0238">DNA-binding</keyword>
<dbReference type="RefSeq" id="WP_101642023.1">
    <property type="nucleotide sequence ID" value="NZ_FXZE01000003.1"/>
</dbReference>
<keyword evidence="6" id="KW-1185">Reference proteome</keyword>